<gene>
    <name evidence="2" type="ORF">PHILAsVB114_06160</name>
</gene>
<dbReference type="Pfam" id="PF03372">
    <property type="entry name" value="Exo_endo_phos"/>
    <property type="match status" value="1"/>
</dbReference>
<reference evidence="2 3" key="1">
    <citation type="submission" date="2016-07" db="EMBL/GenBank/DDBJ databases">
        <title>High microdiversification within the ubiquitous acI lineage of Actinobacteria.</title>
        <authorList>
            <person name="Neuenschwander S.M."/>
            <person name="Salcher M."/>
            <person name="Ghai R."/>
            <person name="Pernthaler J."/>
        </authorList>
    </citation>
    <scope>NUCLEOTIDE SEQUENCE [LARGE SCALE GENOMIC DNA]</scope>
    <source>
        <strain evidence="2">MMS-VB-114</strain>
    </source>
</reference>
<dbReference type="GO" id="GO:0016787">
    <property type="term" value="F:hydrolase activity"/>
    <property type="evidence" value="ECO:0007669"/>
    <property type="project" value="UniProtKB-KW"/>
</dbReference>
<dbReference type="GO" id="GO:0006506">
    <property type="term" value="P:GPI anchor biosynthetic process"/>
    <property type="evidence" value="ECO:0007669"/>
    <property type="project" value="TreeGrafter"/>
</dbReference>
<sequence>MRLTSWNLLHAMAIPPGSKASLPSAIKKIAPEVLAMQEVDHFLPRSNSVNQVQEIAKAMKAVDWAFAPAIIGTPGEKWRALKDSDESIITAKSKGEGGYGIGFASTIPVTAYERIELGRSPVGMPLLVPGGEDGKGKPRFIYVQDEPRVALVAHLENGWSIINTHLSFVPGFNIAQLKKIKRWAEKSAAQTGNKVAIIGDLNLPKGLPVVGSQWKSLITQNTYPSWGAKIQFDYILAKDSISKVKTIKTTATGISDHLPITVEIE</sequence>
<dbReference type="Proteomes" id="UP000217221">
    <property type="component" value="Chromosome"/>
</dbReference>
<dbReference type="KEGG" id="plim:PHILAsVB114_06160"/>
<dbReference type="PANTHER" id="PTHR14859">
    <property type="entry name" value="CALCOFLUOR WHITE HYPERSENSITIVE PROTEIN PRECURSOR"/>
    <property type="match status" value="1"/>
</dbReference>
<accession>A0A249LHL5</accession>
<dbReference type="RefSeq" id="WP_095698695.1">
    <property type="nucleotide sequence ID" value="NZ_CP016782.1"/>
</dbReference>
<dbReference type="PANTHER" id="PTHR14859:SF15">
    <property type="entry name" value="ENDONUCLEASE_EXONUCLEASE_PHOSPHATASE DOMAIN-CONTAINING PROTEIN"/>
    <property type="match status" value="1"/>
</dbReference>
<dbReference type="AlphaFoldDB" id="A0A249LHL5"/>
<feature type="domain" description="Endonuclease/exonuclease/phosphatase" evidence="1">
    <location>
        <begin position="5"/>
        <end position="257"/>
    </location>
</feature>
<organism evidence="2 3">
    <name type="scientific">Candidatus Planktophila limnetica</name>
    <dbReference type="NCBI Taxonomy" id="573600"/>
    <lineage>
        <taxon>Bacteria</taxon>
        <taxon>Bacillati</taxon>
        <taxon>Actinomycetota</taxon>
        <taxon>Actinomycetes</taxon>
        <taxon>Candidatus Nanopelagicales</taxon>
        <taxon>Candidatus Nanopelagicaceae</taxon>
        <taxon>Candidatus Planktophila</taxon>
    </lineage>
</organism>
<dbReference type="InterPro" id="IPR036691">
    <property type="entry name" value="Endo/exonu/phosph_ase_sf"/>
</dbReference>
<keyword evidence="2" id="KW-0378">Hydrolase</keyword>
<name>A0A249LHL5_9ACTN</name>
<dbReference type="InterPro" id="IPR051916">
    <property type="entry name" value="GPI-anchor_lipid_remodeler"/>
</dbReference>
<evidence type="ECO:0000313" key="2">
    <source>
        <dbReference type="EMBL" id="ASY28406.1"/>
    </source>
</evidence>
<keyword evidence="3" id="KW-1185">Reference proteome</keyword>
<dbReference type="InterPro" id="IPR005135">
    <property type="entry name" value="Endo/exonuclease/phosphatase"/>
</dbReference>
<protein>
    <submittedName>
        <fullName evidence="2">Metal dependent hydrolase</fullName>
    </submittedName>
</protein>
<dbReference type="OrthoDB" id="155529at2"/>
<evidence type="ECO:0000259" key="1">
    <source>
        <dbReference type="Pfam" id="PF03372"/>
    </source>
</evidence>
<dbReference type="EMBL" id="CP016782">
    <property type="protein sequence ID" value="ASY28406.1"/>
    <property type="molecule type" value="Genomic_DNA"/>
</dbReference>
<evidence type="ECO:0000313" key="3">
    <source>
        <dbReference type="Proteomes" id="UP000217221"/>
    </source>
</evidence>
<dbReference type="Gene3D" id="3.60.10.10">
    <property type="entry name" value="Endonuclease/exonuclease/phosphatase"/>
    <property type="match status" value="1"/>
</dbReference>
<dbReference type="GO" id="GO:0016020">
    <property type="term" value="C:membrane"/>
    <property type="evidence" value="ECO:0007669"/>
    <property type="project" value="GOC"/>
</dbReference>
<proteinExistence type="predicted"/>
<dbReference type="SUPFAM" id="SSF56219">
    <property type="entry name" value="DNase I-like"/>
    <property type="match status" value="1"/>
</dbReference>